<dbReference type="GO" id="GO:0012505">
    <property type="term" value="C:endomembrane system"/>
    <property type="evidence" value="ECO:0007669"/>
    <property type="project" value="TreeGrafter"/>
</dbReference>
<evidence type="ECO:0000256" key="3">
    <source>
        <dbReference type="ARBA" id="ARBA00022554"/>
    </source>
</evidence>
<dbReference type="InterPro" id="IPR018119">
    <property type="entry name" value="Strictosidine_synth_cons-reg"/>
</dbReference>
<comment type="subcellular location">
    <subcellularLocation>
        <location evidence="1">Vacuole</location>
    </subcellularLocation>
</comment>
<dbReference type="Gene3D" id="2.120.10.30">
    <property type="entry name" value="TolB, C-terminal domain"/>
    <property type="match status" value="1"/>
</dbReference>
<dbReference type="GO" id="GO:0005773">
    <property type="term" value="C:vacuole"/>
    <property type="evidence" value="ECO:0007669"/>
    <property type="project" value="UniProtKB-SubCell"/>
</dbReference>
<accession>A0A7I8KP35</accession>
<dbReference type="SUPFAM" id="SSF63829">
    <property type="entry name" value="Calcium-dependent phosphotriesterase"/>
    <property type="match status" value="1"/>
</dbReference>
<keyword evidence="3" id="KW-0926">Vacuole</keyword>
<evidence type="ECO:0000256" key="1">
    <source>
        <dbReference type="ARBA" id="ARBA00004116"/>
    </source>
</evidence>
<keyword evidence="8" id="KW-1185">Reference proteome</keyword>
<dbReference type="Pfam" id="PF03088">
    <property type="entry name" value="Str_synth"/>
    <property type="match status" value="1"/>
</dbReference>
<evidence type="ECO:0000256" key="2">
    <source>
        <dbReference type="ARBA" id="ARBA00009191"/>
    </source>
</evidence>
<name>A0A7I8KP35_SPIIN</name>
<protein>
    <recommendedName>
        <fullName evidence="6">Strictosidine synthase conserved region domain-containing protein</fullName>
    </recommendedName>
</protein>
<organism evidence="7 8">
    <name type="scientific">Spirodela intermedia</name>
    <name type="common">Intermediate duckweed</name>
    <dbReference type="NCBI Taxonomy" id="51605"/>
    <lineage>
        <taxon>Eukaryota</taxon>
        <taxon>Viridiplantae</taxon>
        <taxon>Streptophyta</taxon>
        <taxon>Embryophyta</taxon>
        <taxon>Tracheophyta</taxon>
        <taxon>Spermatophyta</taxon>
        <taxon>Magnoliopsida</taxon>
        <taxon>Liliopsida</taxon>
        <taxon>Araceae</taxon>
        <taxon>Lemnoideae</taxon>
        <taxon>Spirodela</taxon>
    </lineage>
</organism>
<reference evidence="7" key="1">
    <citation type="submission" date="2020-02" db="EMBL/GenBank/DDBJ databases">
        <authorList>
            <person name="Scholz U."/>
            <person name="Mascher M."/>
            <person name="Fiebig A."/>
        </authorList>
    </citation>
    <scope>NUCLEOTIDE SEQUENCE</scope>
</reference>
<evidence type="ECO:0000259" key="6">
    <source>
        <dbReference type="Pfam" id="PF03088"/>
    </source>
</evidence>
<keyword evidence="5" id="KW-0732">Signal</keyword>
<evidence type="ECO:0000256" key="5">
    <source>
        <dbReference type="SAM" id="SignalP"/>
    </source>
</evidence>
<feature type="chain" id="PRO_5029778392" description="Strictosidine synthase conserved region domain-containing protein" evidence="5">
    <location>
        <begin position="26"/>
        <end position="400"/>
    </location>
</feature>
<keyword evidence="4" id="KW-0325">Glycoprotein</keyword>
<proteinExistence type="inferred from homology"/>
<evidence type="ECO:0000313" key="7">
    <source>
        <dbReference type="EMBL" id="CAA7399242.1"/>
    </source>
</evidence>
<dbReference type="InterPro" id="IPR011042">
    <property type="entry name" value="6-blade_b-propeller_TolB-like"/>
</dbReference>
<sequence>MGSGGVTRRALFSAMFLALALYCGLDPLKQGPMVEFPGFETYKVDLCPWEDLPPERDVEDRLEKAEIRFKGQVQGPESIAFDPQGRGPYTGVADGRVVFWDGKSWSGFAYTSPNRSEICDPKPSIFEYLKHEHVCGRPLGLRFHKKTGELYIADAYLGLLKVGTEGGLATPLATEAEGMPFKFTNDLDVDGEGNVYFTDTSTNYERRHFLQLTTASEPTGRLLKYDPRKKEASVLVRDLQFPNGVSLSKDESFVAFCEGSLGSRLSRHWLKGEKAGKTEVIGILPGFPDNVRTNEDGDFWVAIHARRGLYGHILGLHPRLRKFLMKLPIPAKYHYLLSIGGRLHAMAIKYSPEGKVLQVLEDRKGKVVKIISEVEEKDGKLWIGSVIMPFIAVYDLNLSS</sequence>
<dbReference type="OrthoDB" id="5307922at2759"/>
<dbReference type="GO" id="GO:0016787">
    <property type="term" value="F:hydrolase activity"/>
    <property type="evidence" value="ECO:0007669"/>
    <property type="project" value="TreeGrafter"/>
</dbReference>
<dbReference type="FunFam" id="2.120.10.30:FF:000060">
    <property type="entry name" value="Putative strictosidine synthase"/>
    <property type="match status" value="1"/>
</dbReference>
<dbReference type="AlphaFoldDB" id="A0A7I8KP35"/>
<evidence type="ECO:0000313" key="8">
    <source>
        <dbReference type="Proteomes" id="UP000663760"/>
    </source>
</evidence>
<evidence type="ECO:0000256" key="4">
    <source>
        <dbReference type="ARBA" id="ARBA00023180"/>
    </source>
</evidence>
<dbReference type="PANTHER" id="PTHR10426:SF106">
    <property type="entry name" value="PROTEIN STRICTOSIDINE SYNTHASE-LIKE 3"/>
    <property type="match status" value="1"/>
</dbReference>
<feature type="domain" description="Strictosidine synthase conserved region" evidence="6">
    <location>
        <begin position="185"/>
        <end position="273"/>
    </location>
</feature>
<dbReference type="EMBL" id="LR746270">
    <property type="protein sequence ID" value="CAA7399242.1"/>
    <property type="molecule type" value="Genomic_DNA"/>
</dbReference>
<dbReference type="PANTHER" id="PTHR10426">
    <property type="entry name" value="STRICTOSIDINE SYNTHASE-RELATED"/>
    <property type="match status" value="1"/>
</dbReference>
<feature type="signal peptide" evidence="5">
    <location>
        <begin position="1"/>
        <end position="25"/>
    </location>
</feature>
<comment type="similarity">
    <text evidence="2">Belongs to the strictosidine synthase family.</text>
</comment>
<dbReference type="Pfam" id="PF20067">
    <property type="entry name" value="SSL_N"/>
    <property type="match status" value="1"/>
</dbReference>
<dbReference type="Proteomes" id="UP000663760">
    <property type="component" value="Chromosome 7"/>
</dbReference>
<gene>
    <name evidence="7" type="ORF">SI8410_07009912</name>
</gene>